<accession>A0ABD2XGJ0</accession>
<dbReference type="AlphaFoldDB" id="A0ABD2XGJ0"/>
<evidence type="ECO:0000313" key="2">
    <source>
        <dbReference type="EMBL" id="KAL3404468.1"/>
    </source>
</evidence>
<feature type="region of interest" description="Disordered" evidence="1">
    <location>
        <begin position="1"/>
        <end position="38"/>
    </location>
</feature>
<evidence type="ECO:0000256" key="1">
    <source>
        <dbReference type="SAM" id="MobiDB-lite"/>
    </source>
</evidence>
<evidence type="ECO:0000313" key="3">
    <source>
        <dbReference type="Proteomes" id="UP001627154"/>
    </source>
</evidence>
<comment type="caution">
    <text evidence="2">The sequence shown here is derived from an EMBL/GenBank/DDBJ whole genome shotgun (WGS) entry which is preliminary data.</text>
</comment>
<gene>
    <name evidence="2" type="ORF">TKK_002939</name>
</gene>
<proteinExistence type="predicted"/>
<dbReference type="EMBL" id="JBJJXI010000025">
    <property type="protein sequence ID" value="KAL3404468.1"/>
    <property type="molecule type" value="Genomic_DNA"/>
</dbReference>
<protein>
    <submittedName>
        <fullName evidence="2">Uncharacterized protein</fullName>
    </submittedName>
</protein>
<dbReference type="Proteomes" id="UP001627154">
    <property type="component" value="Unassembled WGS sequence"/>
</dbReference>
<keyword evidence="3" id="KW-1185">Reference proteome</keyword>
<name>A0ABD2XGJ0_9HYME</name>
<reference evidence="2 3" key="1">
    <citation type="journal article" date="2024" name="bioRxiv">
        <title>A reference genome for Trichogramma kaykai: A tiny desert-dwelling parasitoid wasp with competing sex-ratio distorters.</title>
        <authorList>
            <person name="Culotta J."/>
            <person name="Lindsey A.R."/>
        </authorList>
    </citation>
    <scope>NUCLEOTIDE SEQUENCE [LARGE SCALE GENOMIC DNA]</scope>
    <source>
        <strain evidence="2 3">KSX58</strain>
    </source>
</reference>
<sequence>MDSYAANSSPRHDVEAAVSNSNDTAGPAQRNLNRNRRDVGRRRRWLVRSFIGEERNKKFIDDHDCIMMNISIGRQRGLESSSSSRSEEDSIILLRARSPTDKKMKTNTRGRASERNFILFKNL</sequence>
<organism evidence="2 3">
    <name type="scientific">Trichogramma kaykai</name>
    <dbReference type="NCBI Taxonomy" id="54128"/>
    <lineage>
        <taxon>Eukaryota</taxon>
        <taxon>Metazoa</taxon>
        <taxon>Ecdysozoa</taxon>
        <taxon>Arthropoda</taxon>
        <taxon>Hexapoda</taxon>
        <taxon>Insecta</taxon>
        <taxon>Pterygota</taxon>
        <taxon>Neoptera</taxon>
        <taxon>Endopterygota</taxon>
        <taxon>Hymenoptera</taxon>
        <taxon>Apocrita</taxon>
        <taxon>Proctotrupomorpha</taxon>
        <taxon>Chalcidoidea</taxon>
        <taxon>Trichogrammatidae</taxon>
        <taxon>Trichogramma</taxon>
    </lineage>
</organism>